<organism evidence="2 3">
    <name type="scientific">Pterulicium gracile</name>
    <dbReference type="NCBI Taxonomy" id="1884261"/>
    <lineage>
        <taxon>Eukaryota</taxon>
        <taxon>Fungi</taxon>
        <taxon>Dikarya</taxon>
        <taxon>Basidiomycota</taxon>
        <taxon>Agaricomycotina</taxon>
        <taxon>Agaricomycetes</taxon>
        <taxon>Agaricomycetidae</taxon>
        <taxon>Agaricales</taxon>
        <taxon>Pleurotineae</taxon>
        <taxon>Pterulaceae</taxon>
        <taxon>Pterulicium</taxon>
    </lineage>
</organism>
<accession>A0A5C3QHE8</accession>
<dbReference type="Gene3D" id="3.40.50.720">
    <property type="entry name" value="NAD(P)-binding Rossmann-like Domain"/>
    <property type="match status" value="1"/>
</dbReference>
<dbReference type="Proteomes" id="UP000305067">
    <property type="component" value="Unassembled WGS sequence"/>
</dbReference>
<evidence type="ECO:0000313" key="2">
    <source>
        <dbReference type="EMBL" id="TFK99910.1"/>
    </source>
</evidence>
<feature type="domain" description="Semialdehyde dehydrogenase NAD-binding" evidence="1">
    <location>
        <begin position="7"/>
        <end position="119"/>
    </location>
</feature>
<dbReference type="GO" id="GO:0004029">
    <property type="term" value="F:aldehyde dehydrogenase (NAD+) activity"/>
    <property type="evidence" value="ECO:0007669"/>
    <property type="project" value="TreeGrafter"/>
</dbReference>
<dbReference type="SUPFAM" id="SSF51735">
    <property type="entry name" value="NAD(P)-binding Rossmann-fold domains"/>
    <property type="match status" value="1"/>
</dbReference>
<dbReference type="GO" id="GO:0005737">
    <property type="term" value="C:cytoplasm"/>
    <property type="evidence" value="ECO:0007669"/>
    <property type="project" value="TreeGrafter"/>
</dbReference>
<evidence type="ECO:0000259" key="1">
    <source>
        <dbReference type="SMART" id="SM00859"/>
    </source>
</evidence>
<dbReference type="InterPro" id="IPR036291">
    <property type="entry name" value="NAD(P)-bd_dom_sf"/>
</dbReference>
<protein>
    <submittedName>
        <fullName evidence="2">NAD-P-binding protein</fullName>
    </submittedName>
</protein>
<dbReference type="InterPro" id="IPR051783">
    <property type="entry name" value="NAD(P)-dependent_oxidoreduct"/>
</dbReference>
<dbReference type="PANTHER" id="PTHR48079">
    <property type="entry name" value="PROTEIN YEEZ"/>
    <property type="match status" value="1"/>
</dbReference>
<proteinExistence type="predicted"/>
<dbReference type="STRING" id="1884261.A0A5C3QHE8"/>
<dbReference type="EMBL" id="ML178831">
    <property type="protein sequence ID" value="TFK99910.1"/>
    <property type="molecule type" value="Genomic_DNA"/>
</dbReference>
<dbReference type="AlphaFoldDB" id="A0A5C3QHE8"/>
<evidence type="ECO:0000313" key="3">
    <source>
        <dbReference type="Proteomes" id="UP000305067"/>
    </source>
</evidence>
<name>A0A5C3QHE8_9AGAR</name>
<keyword evidence="3" id="KW-1185">Reference proteome</keyword>
<dbReference type="SMART" id="SM00859">
    <property type="entry name" value="Semialdhyde_dh"/>
    <property type="match status" value="1"/>
</dbReference>
<dbReference type="InterPro" id="IPR008030">
    <property type="entry name" value="NmrA-like"/>
</dbReference>
<gene>
    <name evidence="2" type="ORF">BDV98DRAFT_550725</name>
</gene>
<dbReference type="GO" id="GO:1901607">
    <property type="term" value="P:alpha-amino acid biosynthetic process"/>
    <property type="evidence" value="ECO:0007669"/>
    <property type="project" value="UniProtKB-ARBA"/>
</dbReference>
<dbReference type="InterPro" id="IPR000534">
    <property type="entry name" value="Semialdehyde_DH_NAD-bd"/>
</dbReference>
<dbReference type="GO" id="GO:0051287">
    <property type="term" value="F:NAD binding"/>
    <property type="evidence" value="ECO:0007669"/>
    <property type="project" value="InterPro"/>
</dbReference>
<sequence length="363" mass="39042">MSNNNVNILITGATGYLGGSILERLLNHPDFARFKITAIVRSAKKAEKLKKLGIDVAVGSHSDADLVTDLAAKADVVFTAADADDLGAAQALLAGLKQRFEKTGKKSVLIHTSGAATLIDLNANGTTPHQVYDDTDATQIETLPGSSYHRHVDLPLVNADIEGFVKTYIILPSLVYGIATGTLVDLGIRNPHTLLFPHLIRLCQKRGQGGVPGKGLNKWPHVHINDMADLYIRLFDAVIANAPGLGHGREGYYFAENGHTLSYDLCKAVAVALAARGVGTEEPTVFTEEEHKTVSHVHSSMRNLFLNSGIGIGRHLQEFLLAILSSSVECKASRARALGWEPRYGDEEFFGSFDAEVGAALRG</sequence>
<dbReference type="OrthoDB" id="10262413at2759"/>
<dbReference type="Pfam" id="PF05368">
    <property type="entry name" value="NmrA"/>
    <property type="match status" value="1"/>
</dbReference>
<reference evidence="2 3" key="1">
    <citation type="journal article" date="2019" name="Nat. Ecol. Evol.">
        <title>Megaphylogeny resolves global patterns of mushroom evolution.</title>
        <authorList>
            <person name="Varga T."/>
            <person name="Krizsan K."/>
            <person name="Foldi C."/>
            <person name="Dima B."/>
            <person name="Sanchez-Garcia M."/>
            <person name="Sanchez-Ramirez S."/>
            <person name="Szollosi G.J."/>
            <person name="Szarkandi J.G."/>
            <person name="Papp V."/>
            <person name="Albert L."/>
            <person name="Andreopoulos W."/>
            <person name="Angelini C."/>
            <person name="Antonin V."/>
            <person name="Barry K.W."/>
            <person name="Bougher N.L."/>
            <person name="Buchanan P."/>
            <person name="Buyck B."/>
            <person name="Bense V."/>
            <person name="Catcheside P."/>
            <person name="Chovatia M."/>
            <person name="Cooper J."/>
            <person name="Damon W."/>
            <person name="Desjardin D."/>
            <person name="Finy P."/>
            <person name="Geml J."/>
            <person name="Haridas S."/>
            <person name="Hughes K."/>
            <person name="Justo A."/>
            <person name="Karasinski D."/>
            <person name="Kautmanova I."/>
            <person name="Kiss B."/>
            <person name="Kocsube S."/>
            <person name="Kotiranta H."/>
            <person name="LaButti K.M."/>
            <person name="Lechner B.E."/>
            <person name="Liimatainen K."/>
            <person name="Lipzen A."/>
            <person name="Lukacs Z."/>
            <person name="Mihaltcheva S."/>
            <person name="Morgado L.N."/>
            <person name="Niskanen T."/>
            <person name="Noordeloos M.E."/>
            <person name="Ohm R.A."/>
            <person name="Ortiz-Santana B."/>
            <person name="Ovrebo C."/>
            <person name="Racz N."/>
            <person name="Riley R."/>
            <person name="Savchenko A."/>
            <person name="Shiryaev A."/>
            <person name="Soop K."/>
            <person name="Spirin V."/>
            <person name="Szebenyi C."/>
            <person name="Tomsovsky M."/>
            <person name="Tulloss R.E."/>
            <person name="Uehling J."/>
            <person name="Grigoriev I.V."/>
            <person name="Vagvolgyi C."/>
            <person name="Papp T."/>
            <person name="Martin F.M."/>
            <person name="Miettinen O."/>
            <person name="Hibbett D.S."/>
            <person name="Nagy L.G."/>
        </authorList>
    </citation>
    <scope>NUCLEOTIDE SEQUENCE [LARGE SCALE GENOMIC DNA]</scope>
    <source>
        <strain evidence="2 3">CBS 309.79</strain>
    </source>
</reference>
<dbReference type="PANTHER" id="PTHR48079:SF6">
    <property type="entry name" value="NAD(P)-BINDING DOMAIN-CONTAINING PROTEIN-RELATED"/>
    <property type="match status" value="1"/>
</dbReference>